<dbReference type="InterPro" id="IPR045179">
    <property type="entry name" value="YgfZ/GcvT"/>
</dbReference>
<accession>A0ABT4VQD3</accession>
<dbReference type="InterPro" id="IPR057460">
    <property type="entry name" value="CAF17_C"/>
</dbReference>
<evidence type="ECO:0000313" key="3">
    <source>
        <dbReference type="EMBL" id="MDA4846901.1"/>
    </source>
</evidence>
<dbReference type="PANTHER" id="PTHR22602">
    <property type="entry name" value="TRANSFERASE CAF17, MITOCHONDRIAL-RELATED"/>
    <property type="match status" value="1"/>
</dbReference>
<evidence type="ECO:0000256" key="1">
    <source>
        <dbReference type="ARBA" id="ARBA00022946"/>
    </source>
</evidence>
<dbReference type="InterPro" id="IPR027266">
    <property type="entry name" value="TrmE/GcvT-like"/>
</dbReference>
<dbReference type="RefSeq" id="WP_271090705.1">
    <property type="nucleotide sequence ID" value="NZ_JAPJZH010000010.1"/>
</dbReference>
<dbReference type="EMBL" id="JAPJZH010000010">
    <property type="protein sequence ID" value="MDA4846901.1"/>
    <property type="molecule type" value="Genomic_DNA"/>
</dbReference>
<gene>
    <name evidence="3" type="ORF">OOZ53_16195</name>
</gene>
<comment type="caution">
    <text evidence="3">The sequence shown here is derived from an EMBL/GenBank/DDBJ whole genome shotgun (WGS) entry which is preliminary data.</text>
</comment>
<organism evidence="3 4">
    <name type="scientific">Hoeflea poritis</name>
    <dbReference type="NCBI Taxonomy" id="2993659"/>
    <lineage>
        <taxon>Bacteria</taxon>
        <taxon>Pseudomonadati</taxon>
        <taxon>Pseudomonadota</taxon>
        <taxon>Alphaproteobacteria</taxon>
        <taxon>Hyphomicrobiales</taxon>
        <taxon>Rhizobiaceae</taxon>
        <taxon>Hoeflea</taxon>
    </lineage>
</organism>
<dbReference type="Pfam" id="PF25455">
    <property type="entry name" value="Beta-barrel_CAF17_C"/>
    <property type="match status" value="1"/>
</dbReference>
<feature type="domain" description="CAF17 C-terminal" evidence="2">
    <location>
        <begin position="198"/>
        <end position="269"/>
    </location>
</feature>
<dbReference type="Gene3D" id="3.30.1360.120">
    <property type="entry name" value="Probable tRNA modification gtpase trme, domain 1"/>
    <property type="match status" value="2"/>
</dbReference>
<dbReference type="Proteomes" id="UP001148313">
    <property type="component" value="Unassembled WGS sequence"/>
</dbReference>
<dbReference type="SUPFAM" id="SSF103025">
    <property type="entry name" value="Folate-binding domain"/>
    <property type="match status" value="1"/>
</dbReference>
<name>A0ABT4VQD3_9HYPH</name>
<protein>
    <submittedName>
        <fullName evidence="3">Folate-binding protein YgfZ</fullName>
    </submittedName>
</protein>
<proteinExistence type="predicted"/>
<evidence type="ECO:0000313" key="4">
    <source>
        <dbReference type="Proteomes" id="UP001148313"/>
    </source>
</evidence>
<keyword evidence="1" id="KW-0809">Transit peptide</keyword>
<sequence>MHCAALTDRALVGISGDDAQMLLQDVISCEVENLPDGVARPGALLTPQGKILFEFLISRDGADRFLLDLPRAKVGGFVQRMMMYRLRAKAEIAPVDDVSVHAAWGGEQQDGWLLDDRFRNEANVYRIYGASPSQTASHEDYDHLRVENGVAEAGADYALSDAFPHDISFDLNGGVSFKKGCFVGQEVVSRMQHRSTARRRVVIVEGQAPLPETGSSLTAGGRAVGLLGTVAGNRGLALVRIDKVAAARDSNTPLLAGDVPVEATLPAWTGLSFPTADAAGEA</sequence>
<evidence type="ECO:0000259" key="2">
    <source>
        <dbReference type="Pfam" id="PF25455"/>
    </source>
</evidence>
<reference evidence="3" key="1">
    <citation type="submission" date="2022-11" db="EMBL/GenBank/DDBJ databases">
        <title>Hoeflea poritis sp. nov., isolated from scleractinian coral Porites lutea.</title>
        <authorList>
            <person name="Zhang G."/>
            <person name="Wei Q."/>
            <person name="Cai L."/>
        </authorList>
    </citation>
    <scope>NUCLEOTIDE SEQUENCE</scope>
    <source>
        <strain evidence="3">E7-10</strain>
    </source>
</reference>
<dbReference type="PANTHER" id="PTHR22602:SF0">
    <property type="entry name" value="TRANSFERASE CAF17, MITOCHONDRIAL-RELATED"/>
    <property type="match status" value="1"/>
</dbReference>
<keyword evidence="4" id="KW-1185">Reference proteome</keyword>
<dbReference type="NCBIfam" id="TIGR03317">
    <property type="entry name" value="ygfZ_signature"/>
    <property type="match status" value="1"/>
</dbReference>
<dbReference type="InterPro" id="IPR017703">
    <property type="entry name" value="YgfZ/GCV_T_CS"/>
</dbReference>